<gene>
    <name evidence="6" type="ORF">AIOL_000976</name>
</gene>
<dbReference type="AlphaFoldDB" id="A0A0J9EDV9"/>
<dbReference type="STRING" id="1675527.AIOL_000976"/>
<protein>
    <submittedName>
        <fullName evidence="6">Patatin</fullName>
    </submittedName>
</protein>
<keyword evidence="3 4" id="KW-0443">Lipid metabolism</keyword>
<dbReference type="Proteomes" id="UP000037178">
    <property type="component" value="Unassembled WGS sequence"/>
</dbReference>
<feature type="short sequence motif" description="GXGXXG" evidence="4">
    <location>
        <begin position="27"/>
        <end position="32"/>
    </location>
</feature>
<dbReference type="PROSITE" id="PS51635">
    <property type="entry name" value="PNPLA"/>
    <property type="match status" value="1"/>
</dbReference>
<sequence length="391" mass="43368">MGYFIRDRDDRFDKAKGGPRRILALDGGGTRGIVTLCYLKRIEDILRARHDNSPGFRLAHYFDLIAGTSTGSIIAAGLAMEMQVDDLIKLYQDLANRVFRRNLSRWGFWRARFDHKELAKILQDILKEDNGAPMLLGSKKLKTGLLAVSKRMDTGSTWPLGNNPCGKYFTQREGSKYTANKDYPLWKVIRASTAAPYYFDPEEIVITEEEGKEPVIGRFVDGGVSPFNNPAFQAYMYATLDGYRVNWKPGRNQMLVVSVGTGRADAGAKATGAAAGDAIGALFGLMDDAVDLTETLMQWIGTGDTHRRIDSELGDLSGDSMGAAKCTYLRYDLPLKRHEINSEFPDMTYADKAALVALDQPGAMKTLRGMAERDAPGKVSADHFPRVFDLR</sequence>
<keyword evidence="7" id="KW-1185">Reference proteome</keyword>
<comment type="caution">
    <text evidence="6">The sequence shown here is derived from an EMBL/GenBank/DDBJ whole genome shotgun (WGS) entry which is preliminary data.</text>
</comment>
<dbReference type="GO" id="GO:0019369">
    <property type="term" value="P:arachidonate metabolic process"/>
    <property type="evidence" value="ECO:0007669"/>
    <property type="project" value="TreeGrafter"/>
</dbReference>
<dbReference type="PANTHER" id="PTHR24185:SF1">
    <property type="entry name" value="CALCIUM-INDEPENDENT PHOSPHOLIPASE A2-GAMMA"/>
    <property type="match status" value="1"/>
</dbReference>
<dbReference type="EMBL" id="LFTY01000001">
    <property type="protein sequence ID" value="KMW60811.1"/>
    <property type="molecule type" value="Genomic_DNA"/>
</dbReference>
<organism evidence="6 7">
    <name type="scientific">Candidatus Rhodobacter oscarellae</name>
    <dbReference type="NCBI Taxonomy" id="1675527"/>
    <lineage>
        <taxon>Bacteria</taxon>
        <taxon>Pseudomonadati</taxon>
        <taxon>Pseudomonadota</taxon>
        <taxon>Alphaproteobacteria</taxon>
        <taxon>Rhodobacterales</taxon>
        <taxon>Rhodobacter group</taxon>
        <taxon>Rhodobacter</taxon>
    </lineage>
</organism>
<dbReference type="InterPro" id="IPR002641">
    <property type="entry name" value="PNPLA_dom"/>
</dbReference>
<evidence type="ECO:0000256" key="1">
    <source>
        <dbReference type="ARBA" id="ARBA00022801"/>
    </source>
</evidence>
<dbReference type="SUPFAM" id="SSF52151">
    <property type="entry name" value="FabD/lysophospholipase-like"/>
    <property type="match status" value="1"/>
</dbReference>
<dbReference type="GO" id="GO:0047499">
    <property type="term" value="F:calcium-independent phospholipase A2 activity"/>
    <property type="evidence" value="ECO:0007669"/>
    <property type="project" value="TreeGrafter"/>
</dbReference>
<proteinExistence type="predicted"/>
<reference evidence="6 7" key="1">
    <citation type="submission" date="2015-06" db="EMBL/GenBank/DDBJ databases">
        <title>Draft genome sequence of an Alphaproteobacteria species associated to the Mediterranean sponge Oscarella lobularis.</title>
        <authorList>
            <person name="Jourda C."/>
            <person name="Santini S."/>
            <person name="Claverie J.-M."/>
        </authorList>
    </citation>
    <scope>NUCLEOTIDE SEQUENCE [LARGE SCALE GENOMIC DNA]</scope>
    <source>
        <strain evidence="6">IGS</strain>
    </source>
</reference>
<dbReference type="OrthoDB" id="9807112at2"/>
<dbReference type="GO" id="GO:0016042">
    <property type="term" value="P:lipid catabolic process"/>
    <property type="evidence" value="ECO:0007669"/>
    <property type="project" value="UniProtKB-UniRule"/>
</dbReference>
<dbReference type="PANTHER" id="PTHR24185">
    <property type="entry name" value="CALCIUM-INDEPENDENT PHOSPHOLIPASE A2-GAMMA"/>
    <property type="match status" value="1"/>
</dbReference>
<evidence type="ECO:0000313" key="6">
    <source>
        <dbReference type="EMBL" id="KMW60811.1"/>
    </source>
</evidence>
<feature type="active site" description="Nucleophile" evidence="4">
    <location>
        <position position="69"/>
    </location>
</feature>
<evidence type="ECO:0000256" key="2">
    <source>
        <dbReference type="ARBA" id="ARBA00022963"/>
    </source>
</evidence>
<evidence type="ECO:0000256" key="4">
    <source>
        <dbReference type="PROSITE-ProRule" id="PRU01161"/>
    </source>
</evidence>
<dbReference type="Gene3D" id="3.40.1090.10">
    <property type="entry name" value="Cytosolic phospholipase A2 catalytic domain"/>
    <property type="match status" value="1"/>
</dbReference>
<accession>A0A0J9EDV9</accession>
<name>A0A0J9EDV9_9RHOB</name>
<evidence type="ECO:0000256" key="3">
    <source>
        <dbReference type="ARBA" id="ARBA00023098"/>
    </source>
</evidence>
<feature type="active site" description="Proton acceptor" evidence="4">
    <location>
        <position position="221"/>
    </location>
</feature>
<dbReference type="PATRIC" id="fig|1675527.3.peg.1038"/>
<dbReference type="InterPro" id="IPR016035">
    <property type="entry name" value="Acyl_Trfase/lysoPLipase"/>
</dbReference>
<dbReference type="GO" id="GO:0016020">
    <property type="term" value="C:membrane"/>
    <property type="evidence" value="ECO:0007669"/>
    <property type="project" value="TreeGrafter"/>
</dbReference>
<dbReference type="Pfam" id="PF01734">
    <property type="entry name" value="Patatin"/>
    <property type="match status" value="1"/>
</dbReference>
<evidence type="ECO:0000313" key="7">
    <source>
        <dbReference type="Proteomes" id="UP000037178"/>
    </source>
</evidence>
<keyword evidence="2 4" id="KW-0442">Lipid degradation</keyword>
<feature type="short sequence motif" description="GXSXG" evidence="4">
    <location>
        <begin position="67"/>
        <end position="71"/>
    </location>
</feature>
<evidence type="ECO:0000259" key="5">
    <source>
        <dbReference type="PROSITE" id="PS51635"/>
    </source>
</evidence>
<keyword evidence="1 4" id="KW-0378">Hydrolase</keyword>
<feature type="short sequence motif" description="DGA/G" evidence="4">
    <location>
        <begin position="221"/>
        <end position="223"/>
    </location>
</feature>
<feature type="domain" description="PNPLA" evidence="5">
    <location>
        <begin position="23"/>
        <end position="235"/>
    </location>
</feature>
<dbReference type="RefSeq" id="WP_049641985.1">
    <property type="nucleotide sequence ID" value="NZ_LFTY01000001.1"/>
</dbReference>